<dbReference type="Pfam" id="PF04314">
    <property type="entry name" value="PCuAC"/>
    <property type="match status" value="1"/>
</dbReference>
<dbReference type="Gene3D" id="2.60.40.1890">
    <property type="entry name" value="PCu(A)C copper chaperone"/>
    <property type="match status" value="1"/>
</dbReference>
<name>A0A2Z6E3C5_9GAMM</name>
<dbReference type="RefSeq" id="WP_126536615.1">
    <property type="nucleotide sequence ID" value="NZ_AP018560.1"/>
</dbReference>
<gene>
    <name evidence="2" type="ORF">ALSL_0791</name>
</gene>
<dbReference type="PANTHER" id="PTHR36302:SF1">
    <property type="entry name" value="COPPER CHAPERONE PCU(A)C"/>
    <property type="match status" value="1"/>
</dbReference>
<feature type="signal peptide" evidence="1">
    <location>
        <begin position="1"/>
        <end position="21"/>
    </location>
</feature>
<keyword evidence="1" id="KW-0732">Signal</keyword>
<protein>
    <submittedName>
        <fullName evidence="2">Copper metallochaperone, bacterial analog of Cox17 protein</fullName>
    </submittedName>
</protein>
<sequence length="147" mass="15348">MSRNTLLAALLGLAFTGPALAAQADHVKVEHAWIRQLPGDLPAAGYADLVNEGDAPAVLRSASSPAFASAMLHQSSHEGGMNRMSMIDHLDIPAHGRVSLAPGGYHVMLMDPAKPLAVGQKVPLRFEFADGSTLEANFEVRAANAGG</sequence>
<dbReference type="Proteomes" id="UP000270530">
    <property type="component" value="Chromosome"/>
</dbReference>
<dbReference type="InterPro" id="IPR007410">
    <property type="entry name" value="LpqE-like"/>
</dbReference>
<accession>A0A2Z6E3C5</accession>
<proteinExistence type="predicted"/>
<dbReference type="SUPFAM" id="SSF110087">
    <property type="entry name" value="DR1885-like metal-binding protein"/>
    <property type="match status" value="1"/>
</dbReference>
<dbReference type="InterPro" id="IPR036182">
    <property type="entry name" value="PCuAC_sf"/>
</dbReference>
<reference evidence="3" key="1">
    <citation type="submission" date="2018-04" db="EMBL/GenBank/DDBJ databases">
        <authorList>
            <person name="Watanabe M."/>
            <person name="Kojima H."/>
        </authorList>
    </citation>
    <scope>NUCLEOTIDE SEQUENCE [LARGE SCALE GENOMIC DNA]</scope>
    <source>
        <strain evidence="3">Dysh456</strain>
    </source>
</reference>
<evidence type="ECO:0000256" key="1">
    <source>
        <dbReference type="SAM" id="SignalP"/>
    </source>
</evidence>
<keyword evidence="3" id="KW-1185">Reference proteome</keyword>
<evidence type="ECO:0000313" key="2">
    <source>
        <dbReference type="EMBL" id="BBD79457.1"/>
    </source>
</evidence>
<evidence type="ECO:0000313" key="3">
    <source>
        <dbReference type="Proteomes" id="UP000270530"/>
    </source>
</evidence>
<dbReference type="InterPro" id="IPR058248">
    <property type="entry name" value="Lxx211020-like"/>
</dbReference>
<dbReference type="OrthoDB" id="9796962at2"/>
<feature type="chain" id="PRO_5016386195" evidence="1">
    <location>
        <begin position="22"/>
        <end position="147"/>
    </location>
</feature>
<organism evidence="2 3">
    <name type="scientific">Aerosticca soli</name>
    <dbReference type="NCBI Taxonomy" id="2010829"/>
    <lineage>
        <taxon>Bacteria</taxon>
        <taxon>Pseudomonadati</taxon>
        <taxon>Pseudomonadota</taxon>
        <taxon>Gammaproteobacteria</taxon>
        <taxon>Lysobacterales</taxon>
        <taxon>Rhodanobacteraceae</taxon>
        <taxon>Aerosticca</taxon>
    </lineage>
</organism>
<reference evidence="3" key="2">
    <citation type="submission" date="2018-06" db="EMBL/GenBank/DDBJ databases">
        <title>Genome sequence of Rhodanobacteraceae bacterium strain Dysh456.</title>
        <authorList>
            <person name="Fukui M."/>
        </authorList>
    </citation>
    <scope>NUCLEOTIDE SEQUENCE [LARGE SCALE GENOMIC DNA]</scope>
    <source>
        <strain evidence="3">Dysh456</strain>
    </source>
</reference>
<dbReference type="AlphaFoldDB" id="A0A2Z6E3C5"/>
<dbReference type="KEGG" id="rbd:ALSL_0791"/>
<dbReference type="PANTHER" id="PTHR36302">
    <property type="entry name" value="BLR7088 PROTEIN"/>
    <property type="match status" value="1"/>
</dbReference>
<dbReference type="EMBL" id="AP018560">
    <property type="protein sequence ID" value="BBD79457.1"/>
    <property type="molecule type" value="Genomic_DNA"/>
</dbReference>